<dbReference type="RefSeq" id="WP_200342707.1">
    <property type="nucleotide sequence ID" value="NZ_NRRL01000089.1"/>
</dbReference>
<organism evidence="2 3">
    <name type="scientific">Rhodovibrio sodomensis</name>
    <dbReference type="NCBI Taxonomy" id="1088"/>
    <lineage>
        <taxon>Bacteria</taxon>
        <taxon>Pseudomonadati</taxon>
        <taxon>Pseudomonadota</taxon>
        <taxon>Alphaproteobacteria</taxon>
        <taxon>Rhodospirillales</taxon>
        <taxon>Rhodovibrionaceae</taxon>
        <taxon>Rhodovibrio</taxon>
    </lineage>
</organism>
<comment type="caution">
    <text evidence="2">The sequence shown here is derived from an EMBL/GenBank/DDBJ whole genome shotgun (WGS) entry which is preliminary data.</text>
</comment>
<reference evidence="2 3" key="1">
    <citation type="journal article" date="2020" name="Microorganisms">
        <title>Osmotic Adaptation and Compatible Solute Biosynthesis of Phototrophic Bacteria as Revealed from Genome Analyses.</title>
        <authorList>
            <person name="Imhoff J.F."/>
            <person name="Rahn T."/>
            <person name="Kunzel S."/>
            <person name="Keller A."/>
            <person name="Neulinger S.C."/>
        </authorList>
    </citation>
    <scope>NUCLEOTIDE SEQUENCE [LARGE SCALE GENOMIC DNA]</scope>
    <source>
        <strain evidence="2 3">DSM 9895</strain>
    </source>
</reference>
<evidence type="ECO:0000256" key="1">
    <source>
        <dbReference type="SAM" id="MobiDB-lite"/>
    </source>
</evidence>
<keyword evidence="3" id="KW-1185">Reference proteome</keyword>
<evidence type="ECO:0000313" key="3">
    <source>
        <dbReference type="Proteomes" id="UP001296873"/>
    </source>
</evidence>
<evidence type="ECO:0000313" key="2">
    <source>
        <dbReference type="EMBL" id="MBK1670343.1"/>
    </source>
</evidence>
<accession>A0ABS1DKT7</accession>
<feature type="region of interest" description="Disordered" evidence="1">
    <location>
        <begin position="1"/>
        <end position="62"/>
    </location>
</feature>
<gene>
    <name evidence="2" type="ORF">CKO28_20170</name>
</gene>
<dbReference type="EMBL" id="NRRL01000089">
    <property type="protein sequence ID" value="MBK1670343.1"/>
    <property type="molecule type" value="Genomic_DNA"/>
</dbReference>
<name>A0ABS1DKT7_9PROT</name>
<dbReference type="Proteomes" id="UP001296873">
    <property type="component" value="Unassembled WGS sequence"/>
</dbReference>
<feature type="compositionally biased region" description="Basic and acidic residues" evidence="1">
    <location>
        <begin position="1"/>
        <end position="10"/>
    </location>
</feature>
<sequence>MGKLIDLDAYRRRKQRGLPRLATSRDADAPASPRPSDSYRLGLPNPPERPGRPDDPDAPEPA</sequence>
<proteinExistence type="predicted"/>
<protein>
    <submittedName>
        <fullName evidence="2">Uncharacterized protein</fullName>
    </submittedName>
</protein>